<reference evidence="5" key="1">
    <citation type="submission" date="2024-02" db="EMBL/GenBank/DDBJ databases">
        <authorList>
            <consortium name="ELIXIR-Norway"/>
            <consortium name="Elixir Norway"/>
        </authorList>
    </citation>
    <scope>NUCLEOTIDE SEQUENCE</scope>
</reference>
<gene>
    <name evidence="5" type="ORF">CSSPTR1EN2_LOCUS3769</name>
</gene>
<feature type="compositionally biased region" description="Low complexity" evidence="4">
    <location>
        <begin position="159"/>
        <end position="170"/>
    </location>
</feature>
<evidence type="ECO:0000256" key="4">
    <source>
        <dbReference type="SAM" id="MobiDB-lite"/>
    </source>
</evidence>
<proteinExistence type="predicted"/>
<feature type="region of interest" description="Disordered" evidence="4">
    <location>
        <begin position="112"/>
        <end position="198"/>
    </location>
</feature>
<evidence type="ECO:0000256" key="1">
    <source>
        <dbReference type="ARBA" id="ARBA00023015"/>
    </source>
</evidence>
<evidence type="ECO:0000313" key="5">
    <source>
        <dbReference type="EMBL" id="CAK9197027.1"/>
    </source>
</evidence>
<feature type="region of interest" description="Disordered" evidence="4">
    <location>
        <begin position="223"/>
        <end position="259"/>
    </location>
</feature>
<keyword evidence="1" id="KW-0805">Transcription regulation</keyword>
<dbReference type="Proteomes" id="UP001497512">
    <property type="component" value="Chromosome 11"/>
</dbReference>
<dbReference type="Pfam" id="PF02325">
    <property type="entry name" value="CCB3_YggT"/>
    <property type="match status" value="1"/>
</dbReference>
<feature type="compositionally biased region" description="Basic and acidic residues" evidence="4">
    <location>
        <begin position="187"/>
        <end position="198"/>
    </location>
</feature>
<feature type="compositionally biased region" description="Basic and acidic residues" evidence="4">
    <location>
        <begin position="309"/>
        <end position="322"/>
    </location>
</feature>
<keyword evidence="3" id="KW-0539">Nucleus</keyword>
<sequence>MQEITARDVGVAIFDGARMETVPDMQPKIGDSVMSPAARKDGSFEEGSEASQCGFQKPCQIADAGQSVISNLERQFWSLQRGAEEEDGFEQMRQGSQLDVMKAVTTCSPVVAKEMKPDEGQEEQGNTGDTEHGTPGGSVDPEDEDEEGDVDFNPFLQHSPSQEPSSGASSDGEEGEEFDGQEVEEVAGDREELNKQERQRLSASIFDYGSRSAGFQVGEETVMGHTLENLPDQQSPSSETCAADTSQHSTEEEGTVRDAISKRTRAHYSLADMSLDQLETFLQESDEEDYFQNVDDEEEYRKFLAAVQEKIDMQEDENKQEKEIDEEEESEDEDADFEVEIEEALESDDEGLDQEGRKRKRPHRPETREKRRQRAKLQNKVRLLGLAKTPLRPLLPYTGSMPANSSIAERTKIQNDRASKGWLSNAKQRPPVNGFTAHQIGQLYCLIHEHVQLLVQVFSLCILEPARQQMAIDTHRMLMELVEKRESILAWKKSAFPDFCFHPPYTHPSVAENRMLPITGQSPLGNFPDASYLPPNNETSGLSTYPFLLEERQTGGSLPIPGSNTLGLPSSSLSFASPTSEWVPETSGPVRSLVDVAPLALVRDFLADIAQAVQDYRQRHVESGAYHAQCEREPMFSVQVYADQGMTKVTGQLHQLQLHPQAGMNSFPKPTVKKTMAAALVENTKKQSIAFVPKDVAKATHRFLPLFNKALFPHKAPPASTANRLLFTDAEDELLAMGLMTFNTDWKAVQHRYLPTKSMHQIFVRQKNRSSARAPENSIKAVRRMKSSPLTAEEKSCIQEALKVFKYDWSKVWQFCVPHRDPALLPRQWRIALGTQKSYKSNEINKEKRRLYEAGRRQAIAAQKDAFLDDDERRSMLVDTADMGEEYSGEEDGDESEEAYIRDAFLAEWNPHTTTSSLSVGIPQNPDPRGPPETTLAGCLKKLPKAPTPMLPVSPAHPLDPSISPALTVPAPVASNPLHPDSLVIPPTHIIPHGHLEKQTVKLAPGLPSLKLPPSVRVMSQCNAADLQAFGLSSSNVSAAPRPHLISPSWDTLVEQETTGIQKETPAMKHLSLTPSSNMTVIEQNSVQLEEGVTGRPKFALKHPAPDQSTLPSLLPILDSESNLDAVAAFQSLMQQQQQQWRLLRYWQFCYQRSKENQVFVRQVQKFYSPKTIQSCGTSFHFTRFGASSSCLTRLSSTAQHPHCSTLGSSSQQRVISSSCSSWLGSSSIIPSSFRGFNSTRTHLWKRPIFVSFLCGFADSKQENIITGSMGIVDTSYFSSSGMAFLADLDPDTAKLAIGILGPLFASFNLLFIVRIVMSWYPQLPVGKFPFVIAYAPTEPVLGPTRRLIPPVGGVDVSPVIWLAVLSFVSEILLGQQGLLVLLSQQQP</sequence>
<evidence type="ECO:0000256" key="3">
    <source>
        <dbReference type="ARBA" id="ARBA00023242"/>
    </source>
</evidence>
<feature type="compositionally biased region" description="Acidic residues" evidence="4">
    <location>
        <begin position="171"/>
        <end position="186"/>
    </location>
</feature>
<evidence type="ECO:0000256" key="2">
    <source>
        <dbReference type="ARBA" id="ARBA00023163"/>
    </source>
</evidence>
<keyword evidence="6" id="KW-1185">Reference proteome</keyword>
<keyword evidence="2" id="KW-0804">Transcription</keyword>
<feature type="compositionally biased region" description="Acidic residues" evidence="4">
    <location>
        <begin position="140"/>
        <end position="150"/>
    </location>
</feature>
<feature type="region of interest" description="Disordered" evidence="4">
    <location>
        <begin position="309"/>
        <end position="375"/>
    </location>
</feature>
<dbReference type="PANTHER" id="PTHR16088">
    <property type="entry name" value="YY1 ASSOCIATED PROTEIN-RELATED"/>
    <property type="match status" value="1"/>
</dbReference>
<name>A0ABP0TI44_9BRYO</name>
<feature type="compositionally biased region" description="Basic and acidic residues" evidence="4">
    <location>
        <begin position="249"/>
        <end position="259"/>
    </location>
</feature>
<feature type="compositionally biased region" description="Polar residues" evidence="4">
    <location>
        <begin position="231"/>
        <end position="248"/>
    </location>
</feature>
<evidence type="ECO:0000313" key="6">
    <source>
        <dbReference type="Proteomes" id="UP001497512"/>
    </source>
</evidence>
<dbReference type="PANTHER" id="PTHR16088:SF3">
    <property type="entry name" value="GON-4-LIKE PROTEIN"/>
    <property type="match status" value="1"/>
</dbReference>
<feature type="compositionally biased region" description="Acidic residues" evidence="4">
    <location>
        <begin position="323"/>
        <end position="353"/>
    </location>
</feature>
<protein>
    <submittedName>
        <fullName evidence="5">Uncharacterized protein</fullName>
    </submittedName>
</protein>
<feature type="region of interest" description="Disordered" evidence="4">
    <location>
        <begin position="23"/>
        <end position="51"/>
    </location>
</feature>
<dbReference type="InterPro" id="IPR052435">
    <property type="entry name" value="YY1-Transcr_Regul"/>
</dbReference>
<dbReference type="EMBL" id="OZ019903">
    <property type="protein sequence ID" value="CAK9197027.1"/>
    <property type="molecule type" value="Genomic_DNA"/>
</dbReference>
<accession>A0ABP0TI44</accession>
<organism evidence="5 6">
    <name type="scientific">Sphagnum troendelagicum</name>
    <dbReference type="NCBI Taxonomy" id="128251"/>
    <lineage>
        <taxon>Eukaryota</taxon>
        <taxon>Viridiplantae</taxon>
        <taxon>Streptophyta</taxon>
        <taxon>Embryophyta</taxon>
        <taxon>Bryophyta</taxon>
        <taxon>Sphagnophytina</taxon>
        <taxon>Sphagnopsida</taxon>
        <taxon>Sphagnales</taxon>
        <taxon>Sphagnaceae</taxon>
        <taxon>Sphagnum</taxon>
    </lineage>
</organism>
<dbReference type="InterPro" id="IPR003425">
    <property type="entry name" value="CCB3/YggT"/>
</dbReference>